<dbReference type="Pfam" id="PF09996">
    <property type="entry name" value="DUF2237"/>
    <property type="match status" value="1"/>
</dbReference>
<reference evidence="2" key="1">
    <citation type="journal article" date="2019" name="Int. J. Syst. Evol. Microbiol.">
        <title>The Global Catalogue of Microorganisms (GCM) 10K type strain sequencing project: providing services to taxonomists for standard genome sequencing and annotation.</title>
        <authorList>
            <consortium name="The Broad Institute Genomics Platform"/>
            <consortium name="The Broad Institute Genome Sequencing Center for Infectious Disease"/>
            <person name="Wu L."/>
            <person name="Ma J."/>
        </authorList>
    </citation>
    <scope>NUCLEOTIDE SEQUENCE [LARGE SCALE GENOMIC DNA]</scope>
    <source>
        <strain evidence="2">CCUG 60523</strain>
    </source>
</reference>
<accession>A0ABV8AU16</accession>
<dbReference type="Proteomes" id="UP001595805">
    <property type="component" value="Unassembled WGS sequence"/>
</dbReference>
<dbReference type="InterPro" id="IPR018714">
    <property type="entry name" value="DUF2237"/>
</dbReference>
<protein>
    <submittedName>
        <fullName evidence="1">DUF2237 family protein</fullName>
    </submittedName>
</protein>
<name>A0ABV8AU16_9BACT</name>
<evidence type="ECO:0000313" key="1">
    <source>
        <dbReference type="EMBL" id="MFC3881095.1"/>
    </source>
</evidence>
<dbReference type="PANTHER" id="PTHR37466">
    <property type="entry name" value="SLR1628 PROTEIN"/>
    <property type="match status" value="1"/>
</dbReference>
<dbReference type="PANTHER" id="PTHR37466:SF1">
    <property type="entry name" value="SLR1628 PROTEIN"/>
    <property type="match status" value="1"/>
</dbReference>
<sequence>MDSKNVFGQDLIPCSTNPLTGYYRNGCCETGPEDLGTHTICAKMTDEFLEFSRSKGNDLITPIPQYHFPGLKAGDFWCLCALRWLEGYRAGVAPAVKLEATNEATLKIIPLEVLLSHALKENS</sequence>
<organism evidence="1 2">
    <name type="scientific">Algoriphagus namhaensis</name>
    <dbReference type="NCBI Taxonomy" id="915353"/>
    <lineage>
        <taxon>Bacteria</taxon>
        <taxon>Pseudomonadati</taxon>
        <taxon>Bacteroidota</taxon>
        <taxon>Cytophagia</taxon>
        <taxon>Cytophagales</taxon>
        <taxon>Cyclobacteriaceae</taxon>
        <taxon>Algoriphagus</taxon>
    </lineage>
</organism>
<dbReference type="RefSeq" id="WP_377906435.1">
    <property type="nucleotide sequence ID" value="NZ_JBHRZS010000007.1"/>
</dbReference>
<dbReference type="EMBL" id="JBHRZS010000007">
    <property type="protein sequence ID" value="MFC3881095.1"/>
    <property type="molecule type" value="Genomic_DNA"/>
</dbReference>
<comment type="caution">
    <text evidence="1">The sequence shown here is derived from an EMBL/GenBank/DDBJ whole genome shotgun (WGS) entry which is preliminary data.</text>
</comment>
<keyword evidence="2" id="KW-1185">Reference proteome</keyword>
<dbReference type="Gene3D" id="3.30.56.110">
    <property type="entry name" value="Protein of unknown function DUF2237"/>
    <property type="match status" value="1"/>
</dbReference>
<evidence type="ECO:0000313" key="2">
    <source>
        <dbReference type="Proteomes" id="UP001595805"/>
    </source>
</evidence>
<proteinExistence type="predicted"/>
<gene>
    <name evidence="1" type="ORF">ACFOSV_12950</name>
</gene>